<dbReference type="InterPro" id="IPR009091">
    <property type="entry name" value="RCC1/BLIP-II"/>
</dbReference>
<dbReference type="SMART" id="SM00054">
    <property type="entry name" value="EFh"/>
    <property type="match status" value="2"/>
</dbReference>
<comment type="caution">
    <text evidence="6">The sequence shown here is derived from an EMBL/GenBank/DDBJ whole genome shotgun (WGS) entry which is preliminary data.</text>
</comment>
<gene>
    <name evidence="6" type="primary">Herc2</name>
    <name evidence="6" type="ORF">SNAT2548_LOCUS12862</name>
</gene>
<dbReference type="SUPFAM" id="SSF50985">
    <property type="entry name" value="RCC1/BLIP-II"/>
    <property type="match status" value="1"/>
</dbReference>
<dbReference type="PROSITE" id="PS50012">
    <property type="entry name" value="RCC1_3"/>
    <property type="match status" value="6"/>
</dbReference>
<accession>A0A812M9D5</accession>
<dbReference type="GO" id="GO:0005509">
    <property type="term" value="F:calcium ion binding"/>
    <property type="evidence" value="ECO:0007669"/>
    <property type="project" value="InterPro"/>
</dbReference>
<keyword evidence="7" id="KW-1185">Reference proteome</keyword>
<dbReference type="PANTHER" id="PTHR22870:SF466">
    <property type="entry name" value="ANKYRIN REPEAT-CONTAINING PROTEIN"/>
    <property type="match status" value="1"/>
</dbReference>
<dbReference type="InterPro" id="IPR058923">
    <property type="entry name" value="RCC1-like_dom"/>
</dbReference>
<dbReference type="PRINTS" id="PR00633">
    <property type="entry name" value="RCCNDNSATION"/>
</dbReference>
<dbReference type="CDD" id="cd00051">
    <property type="entry name" value="EFh"/>
    <property type="match status" value="1"/>
</dbReference>
<evidence type="ECO:0000313" key="6">
    <source>
        <dbReference type="EMBL" id="CAE7254408.1"/>
    </source>
</evidence>
<dbReference type="PROSITE" id="PS50222">
    <property type="entry name" value="EF_HAND_2"/>
    <property type="match status" value="2"/>
</dbReference>
<evidence type="ECO:0000256" key="3">
    <source>
        <dbReference type="PROSITE-ProRule" id="PRU00235"/>
    </source>
</evidence>
<dbReference type="OrthoDB" id="433908at2759"/>
<feature type="repeat" description="RCC1" evidence="3">
    <location>
        <begin position="565"/>
        <end position="615"/>
    </location>
</feature>
<name>A0A812M9D5_9DINO</name>
<dbReference type="PROSITE" id="PS00018">
    <property type="entry name" value="EF_HAND_1"/>
    <property type="match status" value="2"/>
</dbReference>
<evidence type="ECO:0000256" key="2">
    <source>
        <dbReference type="ARBA" id="ARBA00022837"/>
    </source>
</evidence>
<evidence type="ECO:0000256" key="1">
    <source>
        <dbReference type="ARBA" id="ARBA00022737"/>
    </source>
</evidence>
<feature type="repeat" description="RCC1" evidence="3">
    <location>
        <begin position="513"/>
        <end position="564"/>
    </location>
</feature>
<dbReference type="InterPro" id="IPR011992">
    <property type="entry name" value="EF-hand-dom_pair"/>
</dbReference>
<feature type="region of interest" description="Disordered" evidence="4">
    <location>
        <begin position="345"/>
        <end position="440"/>
    </location>
</feature>
<evidence type="ECO:0000259" key="5">
    <source>
        <dbReference type="PROSITE" id="PS50222"/>
    </source>
</evidence>
<feature type="repeat" description="RCC1" evidence="3">
    <location>
        <begin position="818"/>
        <end position="896"/>
    </location>
</feature>
<protein>
    <submittedName>
        <fullName evidence="6">Herc2 protein</fullName>
    </submittedName>
</protein>
<dbReference type="PANTHER" id="PTHR22870">
    <property type="entry name" value="REGULATOR OF CHROMOSOME CONDENSATION"/>
    <property type="match status" value="1"/>
</dbReference>
<dbReference type="InterPro" id="IPR000408">
    <property type="entry name" value="Reg_chr_condens"/>
</dbReference>
<dbReference type="AlphaFoldDB" id="A0A812M9D5"/>
<dbReference type="Pfam" id="PF25390">
    <property type="entry name" value="WD40_RLD"/>
    <property type="match status" value="1"/>
</dbReference>
<reference evidence="6" key="1">
    <citation type="submission" date="2021-02" db="EMBL/GenBank/DDBJ databases">
        <authorList>
            <person name="Dougan E. K."/>
            <person name="Rhodes N."/>
            <person name="Thang M."/>
            <person name="Chan C."/>
        </authorList>
    </citation>
    <scope>NUCLEOTIDE SEQUENCE</scope>
</reference>
<dbReference type="SUPFAM" id="SSF47473">
    <property type="entry name" value="EF-hand"/>
    <property type="match status" value="1"/>
</dbReference>
<feature type="repeat" description="RCC1" evidence="3">
    <location>
        <begin position="616"/>
        <end position="668"/>
    </location>
</feature>
<dbReference type="Proteomes" id="UP000604046">
    <property type="component" value="Unassembled WGS sequence"/>
</dbReference>
<dbReference type="EMBL" id="CAJNDS010001291">
    <property type="protein sequence ID" value="CAE7254408.1"/>
    <property type="molecule type" value="Genomic_DNA"/>
</dbReference>
<dbReference type="InterPro" id="IPR051210">
    <property type="entry name" value="Ub_ligase/GEF_domain"/>
</dbReference>
<dbReference type="Gene3D" id="1.10.238.10">
    <property type="entry name" value="EF-hand"/>
    <property type="match status" value="1"/>
</dbReference>
<feature type="domain" description="EF-hand" evidence="5">
    <location>
        <begin position="302"/>
        <end position="337"/>
    </location>
</feature>
<proteinExistence type="predicted"/>
<dbReference type="InterPro" id="IPR018247">
    <property type="entry name" value="EF_Hand_1_Ca_BS"/>
</dbReference>
<evidence type="ECO:0000313" key="7">
    <source>
        <dbReference type="Proteomes" id="UP000604046"/>
    </source>
</evidence>
<dbReference type="InterPro" id="IPR002048">
    <property type="entry name" value="EF_hand_dom"/>
</dbReference>
<sequence length="899" mass="94121">MSLQVVAGDDFLTVASILLRLCCRDGSKSAGVSVLRAIELNPEVCSALPRWGSADLTWSLSLAGFKFDTQSTSKLLEAATKKLKSMERPTDMCQCYAATTWDIGGKPTYVRQNFRHVTVPSVKHASYSATKEALAKECQSFKPDIVVAHSAGVGKAVTLATTGTFSGPLVLLAGGNGCAPVSDMTGRAVALVVPSADPDAAGQKRALRSALDKSMVIGVDVDDKHDLNKSMVEQGMLRGIIEDTYRRHTGAGKLPASDTTVKIETPVKEQVKWIFSEWDLNDDGQVTKAEFKDSLTALCDQMSPEDVEAVVEVVDKNKDGNVDVEEFLEWVFSGADHTEKVLAETAAPSPPEAAQVPVEDTAASAAPSPAPDAEAPKAGEPDATPLPTPPAEQPTEPPAEPPTEPPAPATAETAATHEPTSMSAATPSETVTKADAPGEPPVPTAAVPCLYAVQPGQLFTWGRGSDGQLGQDKMRFPSVNCALPYPVPRMSQVVHISCGGGQQGCTGAVTAEGMLYTFGNNWKGRLGHGEGPNVAEPRRVEALASERVVMAAFGNDHGAAVLGDGRVYLWGSNRNGQLGRGHADKADAKPQQIVLPAAAVQIDCEDQYSAAVLADGRLFTWGSNGHGRLGHGTAASTPTPTPTEVAASGVSFVSVNLGSLYAGAVGSNGELLMWGYGGHGNLGLGDRASRSSPTVVDLPEPARQVACTGGQEGCKCGLNPTQGGQEGPHTVVVAASGAIYTMGTCHKGLLANLGSKDGAFGKPWDELKPYRVGGQLRNGSEDPPMSPLAVWPPPYDAIGPVTSAVSAHIHAAVVCADGKAWAWGCGSNDGRCGVERYLNKKGEGKPPEVDMMKCYMMGPHRIGVARPLYWKHPSLQGMRVLMLATGRNHMACIAVPAGE</sequence>
<keyword evidence="2" id="KW-0106">Calcium</keyword>
<evidence type="ECO:0000256" key="4">
    <source>
        <dbReference type="SAM" id="MobiDB-lite"/>
    </source>
</evidence>
<feature type="repeat" description="RCC1" evidence="3">
    <location>
        <begin position="456"/>
        <end position="509"/>
    </location>
</feature>
<dbReference type="Gene3D" id="2.130.10.30">
    <property type="entry name" value="Regulator of chromosome condensation 1/beta-lactamase-inhibitor protein II"/>
    <property type="match status" value="2"/>
</dbReference>
<organism evidence="6 7">
    <name type="scientific">Symbiodinium natans</name>
    <dbReference type="NCBI Taxonomy" id="878477"/>
    <lineage>
        <taxon>Eukaryota</taxon>
        <taxon>Sar</taxon>
        <taxon>Alveolata</taxon>
        <taxon>Dinophyceae</taxon>
        <taxon>Suessiales</taxon>
        <taxon>Symbiodiniaceae</taxon>
        <taxon>Symbiodinium</taxon>
    </lineage>
</organism>
<dbReference type="Pfam" id="PF13499">
    <property type="entry name" value="EF-hand_7"/>
    <property type="match status" value="1"/>
</dbReference>
<feature type="compositionally biased region" description="Low complexity" evidence="4">
    <location>
        <begin position="409"/>
        <end position="420"/>
    </location>
</feature>
<feature type="repeat" description="RCC1" evidence="3">
    <location>
        <begin position="669"/>
        <end position="707"/>
    </location>
</feature>
<feature type="compositionally biased region" description="Low complexity" evidence="4">
    <location>
        <begin position="362"/>
        <end position="373"/>
    </location>
</feature>
<feature type="compositionally biased region" description="Polar residues" evidence="4">
    <location>
        <begin position="421"/>
        <end position="431"/>
    </location>
</feature>
<feature type="domain" description="EF-hand" evidence="5">
    <location>
        <begin position="266"/>
        <end position="301"/>
    </location>
</feature>
<feature type="compositionally biased region" description="Pro residues" evidence="4">
    <location>
        <begin position="384"/>
        <end position="408"/>
    </location>
</feature>
<keyword evidence="1" id="KW-0677">Repeat</keyword>